<evidence type="ECO:0000313" key="2">
    <source>
        <dbReference type="Proteomes" id="UP000620874"/>
    </source>
</evidence>
<keyword evidence="2" id="KW-1185">Reference proteome</keyword>
<protein>
    <recommendedName>
        <fullName evidence="3">Phage major capsid protein</fullName>
    </recommendedName>
</protein>
<sequence>MADTTGYVKITDEQLAKSAVRYRKELLMMPVLALGTTLQHMTQRPGVRGKEVVGELSGDIELGPYDEGREDTDGVSINPRTLETFLGSVVKKFSPNSVWQTIYGNLITKGEALKNLDIARQVLAFLTAKMGGNLNASIWNAKRNDSGTKTKELFNGFDTITKTEKDAAKISTDLGNMFTIEAISKDNAVDVLKAFYRAADPVLRETQTKLFIPQGVYDNYVDDYQATVGHVPYNTSFEKTVLEGSNGRCELVPLANKAGSPFIHLTTKSNMLVGFGNGADAENITVEKHHAFKLDYIATMYFGTEFESISKERLLVGTVDGSTPVVAGIGG</sequence>
<gene>
    <name evidence="1" type="ORF">H9625_12980</name>
</gene>
<proteinExistence type="predicted"/>
<comment type="caution">
    <text evidence="1">The sequence shown here is derived from an EMBL/GenBank/DDBJ whole genome shotgun (WGS) entry which is preliminary data.</text>
</comment>
<dbReference type="EMBL" id="JACSPP010000048">
    <property type="protein sequence ID" value="MBD8041333.1"/>
    <property type="molecule type" value="Genomic_DNA"/>
</dbReference>
<dbReference type="Proteomes" id="UP000620874">
    <property type="component" value="Unassembled WGS sequence"/>
</dbReference>
<dbReference type="RefSeq" id="WP_191764708.1">
    <property type="nucleotide sequence ID" value="NZ_JACSPP010000048.1"/>
</dbReference>
<accession>A0ABR8YAY8</accession>
<name>A0ABR8YAY8_9BACT</name>
<evidence type="ECO:0000313" key="1">
    <source>
        <dbReference type="EMBL" id="MBD8041333.1"/>
    </source>
</evidence>
<organism evidence="1 2">
    <name type="scientific">Phocaeicola intestinalis</name>
    <dbReference type="NCBI Taxonomy" id="2762212"/>
    <lineage>
        <taxon>Bacteria</taxon>
        <taxon>Pseudomonadati</taxon>
        <taxon>Bacteroidota</taxon>
        <taxon>Bacteroidia</taxon>
        <taxon>Bacteroidales</taxon>
        <taxon>Bacteroidaceae</taxon>
        <taxon>Phocaeicola</taxon>
    </lineage>
</organism>
<evidence type="ECO:0008006" key="3">
    <source>
        <dbReference type="Google" id="ProtNLM"/>
    </source>
</evidence>
<reference evidence="1 2" key="1">
    <citation type="submission" date="2020-08" db="EMBL/GenBank/DDBJ databases">
        <title>A Genomic Blueprint of the Chicken Gut Microbiome.</title>
        <authorList>
            <person name="Gilroy R."/>
            <person name="Ravi A."/>
            <person name="Getino M."/>
            <person name="Pursley I."/>
            <person name="Horton D.L."/>
            <person name="Alikhan N.-F."/>
            <person name="Baker D."/>
            <person name="Gharbi K."/>
            <person name="Hall N."/>
            <person name="Watson M."/>
            <person name="Adriaenssens E.M."/>
            <person name="Foster-Nyarko E."/>
            <person name="Jarju S."/>
            <person name="Secka A."/>
            <person name="Antonio M."/>
            <person name="Oren A."/>
            <person name="Chaudhuri R."/>
            <person name="La Ragione R.M."/>
            <person name="Hildebrand F."/>
            <person name="Pallen M.J."/>
        </authorList>
    </citation>
    <scope>NUCLEOTIDE SEQUENCE [LARGE SCALE GENOMIC DNA]</scope>
    <source>
        <strain evidence="1 2">Sa1CVN1</strain>
    </source>
</reference>